<dbReference type="EMBL" id="MCGT01000004">
    <property type="protein sequence ID" value="ORX60609.1"/>
    <property type="molecule type" value="Genomic_DNA"/>
</dbReference>
<dbReference type="OrthoDB" id="4567at2759"/>
<feature type="compositionally biased region" description="Pro residues" evidence="6">
    <location>
        <begin position="978"/>
        <end position="994"/>
    </location>
</feature>
<feature type="compositionally biased region" description="Low complexity" evidence="6">
    <location>
        <begin position="929"/>
        <end position="948"/>
    </location>
</feature>
<feature type="compositionally biased region" description="Pro residues" evidence="6">
    <location>
        <begin position="878"/>
        <end position="889"/>
    </location>
</feature>
<evidence type="ECO:0000256" key="5">
    <source>
        <dbReference type="ARBA" id="ARBA00022801"/>
    </source>
</evidence>
<organism evidence="8 9">
    <name type="scientific">Hesseltinella vesiculosa</name>
    <dbReference type="NCBI Taxonomy" id="101127"/>
    <lineage>
        <taxon>Eukaryota</taxon>
        <taxon>Fungi</taxon>
        <taxon>Fungi incertae sedis</taxon>
        <taxon>Mucoromycota</taxon>
        <taxon>Mucoromycotina</taxon>
        <taxon>Mucoromycetes</taxon>
        <taxon>Mucorales</taxon>
        <taxon>Cunninghamellaceae</taxon>
        <taxon>Hesseltinella</taxon>
    </lineage>
</organism>
<accession>A0A1X2GT75</accession>
<comment type="similarity">
    <text evidence="2">Belongs to the lipin family.</text>
</comment>
<feature type="region of interest" description="Disordered" evidence="6">
    <location>
        <begin position="451"/>
        <end position="491"/>
    </location>
</feature>
<dbReference type="SUPFAM" id="SSF56784">
    <property type="entry name" value="HAD-like"/>
    <property type="match status" value="1"/>
</dbReference>
<dbReference type="AlphaFoldDB" id="A0A1X2GT75"/>
<dbReference type="Pfam" id="PF16876">
    <property type="entry name" value="Lipin_mid"/>
    <property type="match status" value="1"/>
</dbReference>
<dbReference type="STRING" id="101127.A0A1X2GT75"/>
<name>A0A1X2GT75_9FUNG</name>
<evidence type="ECO:0000259" key="7">
    <source>
        <dbReference type="SMART" id="SM00775"/>
    </source>
</evidence>
<feature type="compositionally biased region" description="Acidic residues" evidence="6">
    <location>
        <begin position="1105"/>
        <end position="1133"/>
    </location>
</feature>
<comment type="cofactor">
    <cofactor evidence="1">
        <name>Mg(2+)</name>
        <dbReference type="ChEBI" id="CHEBI:18420"/>
    </cofactor>
</comment>
<evidence type="ECO:0000313" key="9">
    <source>
        <dbReference type="Proteomes" id="UP000242146"/>
    </source>
</evidence>
<keyword evidence="4" id="KW-0597">Phosphoprotein</keyword>
<evidence type="ECO:0000256" key="3">
    <source>
        <dbReference type="ARBA" id="ARBA00012638"/>
    </source>
</evidence>
<feature type="compositionally biased region" description="Polar residues" evidence="6">
    <location>
        <begin position="351"/>
        <end position="365"/>
    </location>
</feature>
<dbReference type="InterPro" id="IPR026058">
    <property type="entry name" value="LIPIN"/>
</dbReference>
<dbReference type="GO" id="GO:0009062">
    <property type="term" value="P:fatty acid catabolic process"/>
    <property type="evidence" value="ECO:0007669"/>
    <property type="project" value="TreeGrafter"/>
</dbReference>
<dbReference type="PANTHER" id="PTHR12181:SF12">
    <property type="entry name" value="PHOSPHATIDATE PHOSPHATASE"/>
    <property type="match status" value="1"/>
</dbReference>
<keyword evidence="5" id="KW-0378">Hydrolase</keyword>
<feature type="compositionally biased region" description="Pro residues" evidence="6">
    <location>
        <begin position="1036"/>
        <end position="1047"/>
    </location>
</feature>
<feature type="domain" description="LNS2/PITP" evidence="7">
    <location>
        <begin position="666"/>
        <end position="821"/>
    </location>
</feature>
<dbReference type="EC" id="3.1.3.4" evidence="3"/>
<comment type="caution">
    <text evidence="8">The sequence shown here is derived from an EMBL/GenBank/DDBJ whole genome shotgun (WGS) entry which is preliminary data.</text>
</comment>
<dbReference type="Proteomes" id="UP000242146">
    <property type="component" value="Unassembled WGS sequence"/>
</dbReference>
<dbReference type="InterPro" id="IPR007651">
    <property type="entry name" value="Lipin_N"/>
</dbReference>
<dbReference type="Gene3D" id="3.40.50.1000">
    <property type="entry name" value="HAD superfamily/HAD-like"/>
    <property type="match status" value="1"/>
</dbReference>
<feature type="region of interest" description="Disordered" evidence="6">
    <location>
        <begin position="290"/>
        <end position="365"/>
    </location>
</feature>
<proteinExistence type="inferred from homology"/>
<evidence type="ECO:0000256" key="6">
    <source>
        <dbReference type="SAM" id="MobiDB-lite"/>
    </source>
</evidence>
<dbReference type="Pfam" id="PF08235">
    <property type="entry name" value="LNS2"/>
    <property type="match status" value="1"/>
</dbReference>
<keyword evidence="9" id="KW-1185">Reference proteome</keyword>
<dbReference type="FunFam" id="3.40.50.1000:FF:000063">
    <property type="entry name" value="Nuclear elongation and deformation protein"/>
    <property type="match status" value="1"/>
</dbReference>
<feature type="region of interest" description="Disordered" evidence="6">
    <location>
        <begin position="1035"/>
        <end position="1133"/>
    </location>
</feature>
<dbReference type="InterPro" id="IPR036412">
    <property type="entry name" value="HAD-like_sf"/>
</dbReference>
<evidence type="ECO:0000313" key="8">
    <source>
        <dbReference type="EMBL" id="ORX60609.1"/>
    </source>
</evidence>
<dbReference type="InterPro" id="IPR023214">
    <property type="entry name" value="HAD_sf"/>
</dbReference>
<evidence type="ECO:0000256" key="2">
    <source>
        <dbReference type="ARBA" id="ARBA00005476"/>
    </source>
</evidence>
<dbReference type="GO" id="GO:0019432">
    <property type="term" value="P:triglyceride biosynthetic process"/>
    <property type="evidence" value="ECO:0007669"/>
    <property type="project" value="TreeGrafter"/>
</dbReference>
<dbReference type="InterPro" id="IPR013209">
    <property type="entry name" value="LNS2"/>
</dbReference>
<reference evidence="8 9" key="1">
    <citation type="submission" date="2016-07" db="EMBL/GenBank/DDBJ databases">
        <title>Pervasive Adenine N6-methylation of Active Genes in Fungi.</title>
        <authorList>
            <consortium name="DOE Joint Genome Institute"/>
            <person name="Mondo S.J."/>
            <person name="Dannebaum R.O."/>
            <person name="Kuo R.C."/>
            <person name="Labutti K."/>
            <person name="Haridas S."/>
            <person name="Kuo A."/>
            <person name="Salamov A."/>
            <person name="Ahrendt S.R."/>
            <person name="Lipzen A."/>
            <person name="Sullivan W."/>
            <person name="Andreopoulos W.B."/>
            <person name="Clum A."/>
            <person name="Lindquist E."/>
            <person name="Daum C."/>
            <person name="Ramamoorthy G.K."/>
            <person name="Gryganskyi A."/>
            <person name="Culley D."/>
            <person name="Magnuson J.K."/>
            <person name="James T.Y."/>
            <person name="O'Malley M.A."/>
            <person name="Stajich J.E."/>
            <person name="Spatafora J.W."/>
            <person name="Visel A."/>
            <person name="Grigoriev I.V."/>
        </authorList>
    </citation>
    <scope>NUCLEOTIDE SEQUENCE [LARGE SCALE GENOMIC DNA]</scope>
    <source>
        <strain evidence="8 9">NRRL 3301</strain>
    </source>
</reference>
<feature type="region of interest" description="Disordered" evidence="6">
    <location>
        <begin position="243"/>
        <end position="275"/>
    </location>
</feature>
<dbReference type="SMART" id="SM00775">
    <property type="entry name" value="LNS2"/>
    <property type="match status" value="1"/>
</dbReference>
<protein>
    <recommendedName>
        <fullName evidence="3">phosphatidate phosphatase</fullName>
        <ecNumber evidence="3">3.1.3.4</ecNumber>
    </recommendedName>
</protein>
<feature type="compositionally biased region" description="Basic and acidic residues" evidence="6">
    <location>
        <begin position="475"/>
        <end position="491"/>
    </location>
</feature>
<dbReference type="GO" id="GO:0008195">
    <property type="term" value="F:phosphatidate phosphatase activity"/>
    <property type="evidence" value="ECO:0007669"/>
    <property type="project" value="UniProtKB-EC"/>
</dbReference>
<dbReference type="Pfam" id="PF04571">
    <property type="entry name" value="Lipin_N"/>
    <property type="match status" value="1"/>
</dbReference>
<feature type="compositionally biased region" description="Basic and acidic residues" evidence="6">
    <location>
        <begin position="513"/>
        <end position="526"/>
    </location>
</feature>
<evidence type="ECO:0000256" key="4">
    <source>
        <dbReference type="ARBA" id="ARBA00022553"/>
    </source>
</evidence>
<dbReference type="InterPro" id="IPR031315">
    <property type="entry name" value="LNS2/PITP"/>
</dbReference>
<feature type="region of interest" description="Disordered" evidence="6">
    <location>
        <begin position="871"/>
        <end position="914"/>
    </location>
</feature>
<gene>
    <name evidence="8" type="ORF">DM01DRAFT_1317227</name>
</gene>
<feature type="region of interest" description="Disordered" evidence="6">
    <location>
        <begin position="929"/>
        <end position="1023"/>
    </location>
</feature>
<dbReference type="InterPro" id="IPR031703">
    <property type="entry name" value="Lipin_mid"/>
</dbReference>
<feature type="compositionally biased region" description="Basic and acidic residues" evidence="6">
    <location>
        <begin position="1087"/>
        <end position="1104"/>
    </location>
</feature>
<sequence>MEYVGKLGNIFSSVQTFYNEINPATLSGAIDIIVVEQEDGELACSPFHVRFGKLSLLMPQEKKIEIKVNDQSVPYLMKVSEAGESFFVFETEHEVPEEFQTSPIVGAMMESKPDEEPPFLDIGASKENKVLDTALEEDQFDLTEEDNKPTMPVPPELQSPKMIIEEQMDKVVTTMDPYSQDPDLPHDQNLVPRNDLYPLEDGSSLLERVIPEAITTTTIAKETFIVRPLHGDVDSKLMEVTHRATHQRANHPGPDSEPLPATHPDLPPGDQLDNHNQSIMLDIAGYKTGEDQPEADASLATPLSPSDPTGDAVVAEPAYLPTAPAETPSSTWGWGKRRRSVSEVEGPASPLTAQPSDTADGNDSQNVLRMVPGQVYRIELSLCGLNAFGPHEAENAFVFDQHQITYDALMHTPNLLNDKRLVFRYEHRYFATTHNGPLLTSLLLYKKPLQQHDHDQPPADPSASESLPDTAQPDLQEKPQPADHHQPDSRESYLFGKGWRQWLNRSSVASSSPHDDQAAPTGKEDDVTTTYTTTTKTTTVGWNEQHDHHHHHTLAANVPLSEDTDNLSIMTGDVLAERRPSALALLEEEEEEEEEAIVVDDGIPLSPTGMILRKHYAKTLRLTSEQLKQLHLKKGANTITFSVTSAYQGTATCAAKIFFWDYDESVVISDIDGTITKSDALGHVFTMIGKDWTHTGVARLYTDIVNNGYRILYLTSRAIGQADYTRDYLKKVEQDHYQLPDGPVIMSPDRLFTSFHREVIMRKPEVFKMACLKDIQRLFGGRDPFYAGFGNRITDAISYRSVNVPSSRIFTIDTQSSVRLELLRSFTSSYIDLNDLVDQIFPPVTNKEDETDVSYNDWNFWKQPLPDIPLPEELLPAQSPPTSPKPIPIKPDLKPLPTQATVTAEKPAPSKSRLLRSLTAISSASTSTLSLSASHHDGPSSALSSPHSSSPPSPQQPSATLSPELTIDAPSNATTPEPTSPPLSPPPSSPPLPPASSTTADSNHLAPAARTRVHSFTETLRRPSLLLLGTKAMPIPEEPILPSPPLQDEPDTMSALDPPLPAPASTTSSLMGGLRHTLSRTFAYGQDDSKKDQPIPVDPSKDDTSIIDDLVDDDDEEFDIEDIEHDMDDIPFI</sequence>
<evidence type="ECO:0000256" key="1">
    <source>
        <dbReference type="ARBA" id="ARBA00001946"/>
    </source>
</evidence>
<feature type="region of interest" description="Disordered" evidence="6">
    <location>
        <begin position="506"/>
        <end position="530"/>
    </location>
</feature>
<dbReference type="GO" id="GO:0005634">
    <property type="term" value="C:nucleus"/>
    <property type="evidence" value="ECO:0007669"/>
    <property type="project" value="TreeGrafter"/>
</dbReference>
<dbReference type="PANTHER" id="PTHR12181">
    <property type="entry name" value="LIPIN"/>
    <property type="match status" value="1"/>
</dbReference>